<keyword evidence="8 13" id="KW-1133">Transmembrane helix</keyword>
<evidence type="ECO:0000256" key="7">
    <source>
        <dbReference type="ARBA" id="ARBA00022958"/>
    </source>
</evidence>
<accession>A0ABV9JB26</accession>
<keyword evidence="10 13" id="KW-0472">Membrane</keyword>
<reference evidence="15" key="1">
    <citation type="journal article" date="2019" name="Int. J. Syst. Evol. Microbiol.">
        <title>The Global Catalogue of Microorganisms (GCM) 10K type strain sequencing project: providing services to taxonomists for standard genome sequencing and annotation.</title>
        <authorList>
            <consortium name="The Broad Institute Genomics Platform"/>
            <consortium name="The Broad Institute Genome Sequencing Center for Infectious Disease"/>
            <person name="Wu L."/>
            <person name="Ma J."/>
        </authorList>
    </citation>
    <scope>NUCLEOTIDE SEQUENCE [LARGE SCALE GENOMIC DNA]</scope>
    <source>
        <strain evidence="15">CCUG 63287</strain>
    </source>
</reference>
<evidence type="ECO:0000256" key="8">
    <source>
        <dbReference type="ARBA" id="ARBA00022989"/>
    </source>
</evidence>
<comment type="caution">
    <text evidence="14">The sequence shown here is derived from an EMBL/GenBank/DDBJ whole genome shotgun (WGS) entry which is preliminary data.</text>
</comment>
<comment type="similarity">
    <text evidence="2">Belongs to the TMEM175 family.</text>
</comment>
<evidence type="ECO:0000256" key="11">
    <source>
        <dbReference type="ARBA" id="ARBA00023303"/>
    </source>
</evidence>
<comment type="catalytic activity">
    <reaction evidence="12">
        <text>K(+)(in) = K(+)(out)</text>
        <dbReference type="Rhea" id="RHEA:29463"/>
        <dbReference type="ChEBI" id="CHEBI:29103"/>
    </reaction>
</comment>
<evidence type="ECO:0000256" key="4">
    <source>
        <dbReference type="ARBA" id="ARBA00022538"/>
    </source>
</evidence>
<dbReference type="RefSeq" id="WP_213536625.1">
    <property type="nucleotide sequence ID" value="NZ_BOVQ01000008.1"/>
</dbReference>
<feature type="transmembrane region" description="Helical" evidence="13">
    <location>
        <begin position="42"/>
        <end position="60"/>
    </location>
</feature>
<dbReference type="EMBL" id="JBHSGD010000002">
    <property type="protein sequence ID" value="MFC4651687.1"/>
    <property type="molecule type" value="Genomic_DNA"/>
</dbReference>
<evidence type="ECO:0000256" key="3">
    <source>
        <dbReference type="ARBA" id="ARBA00022448"/>
    </source>
</evidence>
<keyword evidence="7" id="KW-0630">Potassium</keyword>
<evidence type="ECO:0000256" key="6">
    <source>
        <dbReference type="ARBA" id="ARBA00022826"/>
    </source>
</evidence>
<feature type="transmembrane region" description="Helical" evidence="13">
    <location>
        <begin position="116"/>
        <end position="140"/>
    </location>
</feature>
<evidence type="ECO:0000256" key="1">
    <source>
        <dbReference type="ARBA" id="ARBA00004141"/>
    </source>
</evidence>
<protein>
    <submittedName>
        <fullName evidence="14">TMEM175 family protein</fullName>
    </submittedName>
</protein>
<keyword evidence="5 13" id="KW-0812">Transmembrane</keyword>
<evidence type="ECO:0000256" key="12">
    <source>
        <dbReference type="ARBA" id="ARBA00034430"/>
    </source>
</evidence>
<keyword evidence="6" id="KW-0631">Potassium channel</keyword>
<keyword evidence="11" id="KW-0407">Ion channel</keyword>
<evidence type="ECO:0000256" key="5">
    <source>
        <dbReference type="ARBA" id="ARBA00022692"/>
    </source>
</evidence>
<keyword evidence="9" id="KW-0406">Ion transport</keyword>
<evidence type="ECO:0000256" key="10">
    <source>
        <dbReference type="ARBA" id="ARBA00023136"/>
    </source>
</evidence>
<feature type="transmembrane region" description="Helical" evidence="13">
    <location>
        <begin position="161"/>
        <end position="184"/>
    </location>
</feature>
<evidence type="ECO:0000256" key="13">
    <source>
        <dbReference type="SAM" id="Phobius"/>
    </source>
</evidence>
<proteinExistence type="inferred from homology"/>
<sequence>MVSKERLGGFIDGIVAVIMTIMLLEFRLPATGLIGDFFKENLVYLVAYGLSFIYVITSWFNQQYMLMHATHITRKIYFSCMLWVLSLSLLPVLAAWTGRTINIFHDLGRHSPQAPALLFLAMIFLWGVSYAHMANAFIADNPKEKAEIIQKMEVYQYLRHPIWRISMILAFIITFFYPPFVFIYTAGEMTFAVLRSRNQTFL</sequence>
<name>A0ABV9JB26_9LACT</name>
<evidence type="ECO:0000256" key="2">
    <source>
        <dbReference type="ARBA" id="ARBA00006920"/>
    </source>
</evidence>
<keyword evidence="15" id="KW-1185">Reference proteome</keyword>
<gene>
    <name evidence="14" type="ORF">ACFO26_02060</name>
</gene>
<dbReference type="InterPro" id="IPR010617">
    <property type="entry name" value="TMEM175-like"/>
</dbReference>
<comment type="subcellular location">
    <subcellularLocation>
        <location evidence="1">Membrane</location>
        <topology evidence="1">Multi-pass membrane protein</topology>
    </subcellularLocation>
</comment>
<organism evidence="14 15">
    <name type="scientific">Lactococcus nasutitermitis</name>
    <dbReference type="NCBI Taxonomy" id="1652957"/>
    <lineage>
        <taxon>Bacteria</taxon>
        <taxon>Bacillati</taxon>
        <taxon>Bacillota</taxon>
        <taxon>Bacilli</taxon>
        <taxon>Lactobacillales</taxon>
        <taxon>Streptococcaceae</taxon>
        <taxon>Lactococcus</taxon>
    </lineage>
</organism>
<dbReference type="Pfam" id="PF06736">
    <property type="entry name" value="TMEM175"/>
    <property type="match status" value="1"/>
</dbReference>
<keyword evidence="3" id="KW-0813">Transport</keyword>
<keyword evidence="4" id="KW-0633">Potassium transport</keyword>
<dbReference type="Proteomes" id="UP001595987">
    <property type="component" value="Unassembled WGS sequence"/>
</dbReference>
<evidence type="ECO:0000313" key="15">
    <source>
        <dbReference type="Proteomes" id="UP001595987"/>
    </source>
</evidence>
<feature type="transmembrane region" description="Helical" evidence="13">
    <location>
        <begin position="76"/>
        <end position="96"/>
    </location>
</feature>
<feature type="transmembrane region" description="Helical" evidence="13">
    <location>
        <begin position="7"/>
        <end position="30"/>
    </location>
</feature>
<evidence type="ECO:0000313" key="14">
    <source>
        <dbReference type="EMBL" id="MFC4651687.1"/>
    </source>
</evidence>
<evidence type="ECO:0000256" key="9">
    <source>
        <dbReference type="ARBA" id="ARBA00023065"/>
    </source>
</evidence>